<gene>
    <name evidence="2" type="ORF">chiPu_0023839</name>
</gene>
<protein>
    <submittedName>
        <fullName evidence="2">Uncharacterized protein</fullName>
    </submittedName>
</protein>
<evidence type="ECO:0000256" key="1">
    <source>
        <dbReference type="SAM" id="MobiDB-lite"/>
    </source>
</evidence>
<evidence type="ECO:0000313" key="3">
    <source>
        <dbReference type="Proteomes" id="UP000287033"/>
    </source>
</evidence>
<feature type="compositionally biased region" description="Acidic residues" evidence="1">
    <location>
        <begin position="8"/>
        <end position="21"/>
    </location>
</feature>
<comment type="caution">
    <text evidence="2">The sequence shown here is derived from an EMBL/GenBank/DDBJ whole genome shotgun (WGS) entry which is preliminary data.</text>
</comment>
<dbReference type="STRING" id="137246.A0A401TA42"/>
<name>A0A401TA42_CHIPU</name>
<evidence type="ECO:0000313" key="2">
    <source>
        <dbReference type="EMBL" id="GCC39523.1"/>
    </source>
</evidence>
<dbReference type="OrthoDB" id="14833at2759"/>
<keyword evidence="3" id="KW-1185">Reference proteome</keyword>
<dbReference type="Proteomes" id="UP000287033">
    <property type="component" value="Unassembled WGS sequence"/>
</dbReference>
<accession>A0A401TA42</accession>
<sequence length="55" mass="6475">EPERINPDEEIEDTFESNEEDDLGVVEEQRSVILHLLSQLKLGMDLTRVSMQYKR</sequence>
<dbReference type="EMBL" id="BEZZ01027787">
    <property type="protein sequence ID" value="GCC39523.1"/>
    <property type="molecule type" value="Genomic_DNA"/>
</dbReference>
<dbReference type="AlphaFoldDB" id="A0A401TA42"/>
<reference evidence="2 3" key="1">
    <citation type="journal article" date="2018" name="Nat. Ecol. Evol.">
        <title>Shark genomes provide insights into elasmobranch evolution and the origin of vertebrates.</title>
        <authorList>
            <person name="Hara Y"/>
            <person name="Yamaguchi K"/>
            <person name="Onimaru K"/>
            <person name="Kadota M"/>
            <person name="Koyanagi M"/>
            <person name="Keeley SD"/>
            <person name="Tatsumi K"/>
            <person name="Tanaka K"/>
            <person name="Motone F"/>
            <person name="Kageyama Y"/>
            <person name="Nozu R"/>
            <person name="Adachi N"/>
            <person name="Nishimura O"/>
            <person name="Nakagawa R"/>
            <person name="Tanegashima C"/>
            <person name="Kiyatake I"/>
            <person name="Matsumoto R"/>
            <person name="Murakumo K"/>
            <person name="Nishida K"/>
            <person name="Terakita A"/>
            <person name="Kuratani S"/>
            <person name="Sato K"/>
            <person name="Hyodo S Kuraku.S."/>
        </authorList>
    </citation>
    <scope>NUCLEOTIDE SEQUENCE [LARGE SCALE GENOMIC DNA]</scope>
</reference>
<feature type="region of interest" description="Disordered" evidence="1">
    <location>
        <begin position="1"/>
        <end position="21"/>
    </location>
</feature>
<feature type="non-terminal residue" evidence="2">
    <location>
        <position position="1"/>
    </location>
</feature>
<organism evidence="2 3">
    <name type="scientific">Chiloscyllium punctatum</name>
    <name type="common">Brownbanded bambooshark</name>
    <name type="synonym">Hemiscyllium punctatum</name>
    <dbReference type="NCBI Taxonomy" id="137246"/>
    <lineage>
        <taxon>Eukaryota</taxon>
        <taxon>Metazoa</taxon>
        <taxon>Chordata</taxon>
        <taxon>Craniata</taxon>
        <taxon>Vertebrata</taxon>
        <taxon>Chondrichthyes</taxon>
        <taxon>Elasmobranchii</taxon>
        <taxon>Galeomorphii</taxon>
        <taxon>Galeoidea</taxon>
        <taxon>Orectolobiformes</taxon>
        <taxon>Hemiscylliidae</taxon>
        <taxon>Chiloscyllium</taxon>
    </lineage>
</organism>
<proteinExistence type="predicted"/>